<gene>
    <name evidence="1" type="ORF">GN299_18395</name>
</gene>
<dbReference type="EMBL" id="WOWR01000026">
    <property type="protein sequence ID" value="KAF0253405.1"/>
    <property type="molecule type" value="Genomic_DNA"/>
</dbReference>
<dbReference type="InterPro" id="IPR021496">
    <property type="entry name" value="DUF3150"/>
</dbReference>
<organism evidence="1 2">
    <name type="scientific">Pseudomonas putida</name>
    <name type="common">Arthrobacter siderocapsulatus</name>
    <dbReference type="NCBI Taxonomy" id="303"/>
    <lineage>
        <taxon>Bacteria</taxon>
        <taxon>Pseudomonadati</taxon>
        <taxon>Pseudomonadota</taxon>
        <taxon>Gammaproteobacteria</taxon>
        <taxon>Pseudomonadales</taxon>
        <taxon>Pseudomonadaceae</taxon>
        <taxon>Pseudomonas</taxon>
    </lineage>
</organism>
<name>A0A7V8EEK0_PSEPU</name>
<protein>
    <submittedName>
        <fullName evidence="1">DUF3150 domain-containing protein</fullName>
    </submittedName>
</protein>
<dbReference type="RefSeq" id="WP_156859341.1">
    <property type="nucleotide sequence ID" value="NZ_WOWR01000026.1"/>
</dbReference>
<reference evidence="1 2" key="1">
    <citation type="submission" date="2019-12" db="EMBL/GenBank/DDBJ databases">
        <authorList>
            <person name="Woiski C."/>
        </authorList>
    </citation>
    <scope>NUCLEOTIDE SEQUENCE [LARGE SCALE GENOMIC DNA]</scope>
    <source>
        <strain evidence="1 2">BOE100</strain>
    </source>
</reference>
<dbReference type="Pfam" id="PF11348">
    <property type="entry name" value="DUF3150"/>
    <property type="match status" value="1"/>
</dbReference>
<dbReference type="AlphaFoldDB" id="A0A7V8EEK0"/>
<accession>A0A7V8EEK0</accession>
<sequence length="415" mass="45448">MTQTQTYVSKVRTAINDDQVVVFNLMITCMSAERQLDLTKMGIDVSKLPSSSRKLVQEKIFPQTFLNRYSRLRDRANAVLARGAAVGLDMGTISSRIEAVKKINDLNDIKAEWAQLLDDDSKTYDEICNKRIALIAAEAYKENVKADVVNTLVDTLRKRQPTWEDFKSRMTFAYSSIPLKLELDEDKADFDPILFQAQREGIVALREGVFGGLVQYLARESCEILKVLNGKKPHQGLYPVNYRTVARIGLITEKLHGLAFVHQQIRPLAAVIDEALGFMPKSVDKDLQMQQSQFFNLVACLEAMSDQHELLARLRDKQPLVVVSQMPPILVANGGSQAVPVATAPAAAQTPVVAAPAAAQAPVSVPAATTPVAAAEPVADDEAETDASVEVEVEANAEGQSTFMGLSFLGASLFE</sequence>
<comment type="caution">
    <text evidence="1">The sequence shown here is derived from an EMBL/GenBank/DDBJ whole genome shotgun (WGS) entry which is preliminary data.</text>
</comment>
<evidence type="ECO:0000313" key="2">
    <source>
        <dbReference type="Proteomes" id="UP000442695"/>
    </source>
</evidence>
<evidence type="ECO:0000313" key="1">
    <source>
        <dbReference type="EMBL" id="KAF0253405.1"/>
    </source>
</evidence>
<dbReference type="Proteomes" id="UP000442695">
    <property type="component" value="Unassembled WGS sequence"/>
</dbReference>
<proteinExistence type="predicted"/>